<name>A0AAE0Z6S9_9GAST</name>
<sequence>MAGGQFVPFSTSIFCVIVRFWVNRSINDSAENSQVSPRGEPGATIEILYCADQRDISVVVSCGGCWFVGRSGDKDIVCTALHWLAGLCGTDRRVSGKARYKQKSCVWLRSFISLRGSLGNGGQVLEITDWTKRGVAYGNVRADLDQPRRDIDDSADIDRSLDSSLIPSSRRMDGSRQTDGWTGLVRLTGGRVSSD</sequence>
<organism evidence="1 2">
    <name type="scientific">Elysia crispata</name>
    <name type="common">lettuce slug</name>
    <dbReference type="NCBI Taxonomy" id="231223"/>
    <lineage>
        <taxon>Eukaryota</taxon>
        <taxon>Metazoa</taxon>
        <taxon>Spiralia</taxon>
        <taxon>Lophotrochozoa</taxon>
        <taxon>Mollusca</taxon>
        <taxon>Gastropoda</taxon>
        <taxon>Heterobranchia</taxon>
        <taxon>Euthyneura</taxon>
        <taxon>Panpulmonata</taxon>
        <taxon>Sacoglossa</taxon>
        <taxon>Placobranchoidea</taxon>
        <taxon>Plakobranchidae</taxon>
        <taxon>Elysia</taxon>
    </lineage>
</organism>
<dbReference type="Proteomes" id="UP001283361">
    <property type="component" value="Unassembled WGS sequence"/>
</dbReference>
<dbReference type="EMBL" id="JAWDGP010004484">
    <property type="protein sequence ID" value="KAK3763924.1"/>
    <property type="molecule type" value="Genomic_DNA"/>
</dbReference>
<evidence type="ECO:0000313" key="1">
    <source>
        <dbReference type="EMBL" id="KAK3763924.1"/>
    </source>
</evidence>
<dbReference type="AlphaFoldDB" id="A0AAE0Z6S9"/>
<evidence type="ECO:0000313" key="2">
    <source>
        <dbReference type="Proteomes" id="UP001283361"/>
    </source>
</evidence>
<keyword evidence="2" id="KW-1185">Reference proteome</keyword>
<reference evidence="1" key="1">
    <citation type="journal article" date="2023" name="G3 (Bethesda)">
        <title>A reference genome for the long-term kleptoplast-retaining sea slug Elysia crispata morphotype clarki.</title>
        <authorList>
            <person name="Eastman K.E."/>
            <person name="Pendleton A.L."/>
            <person name="Shaikh M.A."/>
            <person name="Suttiyut T."/>
            <person name="Ogas R."/>
            <person name="Tomko P."/>
            <person name="Gavelis G."/>
            <person name="Widhalm J.R."/>
            <person name="Wisecaver J.H."/>
        </authorList>
    </citation>
    <scope>NUCLEOTIDE SEQUENCE</scope>
    <source>
        <strain evidence="1">ECLA1</strain>
    </source>
</reference>
<comment type="caution">
    <text evidence="1">The sequence shown here is derived from an EMBL/GenBank/DDBJ whole genome shotgun (WGS) entry which is preliminary data.</text>
</comment>
<gene>
    <name evidence="1" type="ORF">RRG08_050572</name>
</gene>
<protein>
    <submittedName>
        <fullName evidence="1">Uncharacterized protein</fullName>
    </submittedName>
</protein>
<proteinExistence type="predicted"/>
<accession>A0AAE0Z6S9</accession>